<comment type="caution">
    <text evidence="2">The sequence shown here is derived from an EMBL/GenBank/DDBJ whole genome shotgun (WGS) entry which is preliminary data.</text>
</comment>
<dbReference type="InterPro" id="IPR002500">
    <property type="entry name" value="PAPS_reduct_dom"/>
</dbReference>
<gene>
    <name evidence="2" type="ORF">GCM10007981_02180</name>
</gene>
<dbReference type="Pfam" id="PF01507">
    <property type="entry name" value="PAPS_reduct"/>
    <property type="match status" value="1"/>
</dbReference>
<dbReference type="InterPro" id="IPR050128">
    <property type="entry name" value="Sulfate_adenylyltrnsfr_sub2"/>
</dbReference>
<dbReference type="PANTHER" id="PTHR43196">
    <property type="entry name" value="SULFATE ADENYLYLTRANSFERASE SUBUNIT 2"/>
    <property type="match status" value="1"/>
</dbReference>
<dbReference type="AlphaFoldDB" id="A0A830GTR9"/>
<feature type="domain" description="Phosphoadenosine phosphosulphate reductase" evidence="1">
    <location>
        <begin position="66"/>
        <end position="256"/>
    </location>
</feature>
<protein>
    <submittedName>
        <fullName evidence="2">Nodulation protein</fullName>
    </submittedName>
</protein>
<name>A0A830GTR9_9CREN</name>
<dbReference type="GO" id="GO:0003824">
    <property type="term" value="F:catalytic activity"/>
    <property type="evidence" value="ECO:0007669"/>
    <property type="project" value="InterPro"/>
</dbReference>
<dbReference type="Gene3D" id="3.40.50.620">
    <property type="entry name" value="HUPs"/>
    <property type="match status" value="1"/>
</dbReference>
<proteinExistence type="predicted"/>
<dbReference type="InterPro" id="IPR014729">
    <property type="entry name" value="Rossmann-like_a/b/a_fold"/>
</dbReference>
<dbReference type="Proteomes" id="UP000610960">
    <property type="component" value="Unassembled WGS sequence"/>
</dbReference>
<reference evidence="2" key="1">
    <citation type="journal article" date="2014" name="Int. J. Syst. Evol. Microbiol.">
        <title>Complete genome sequence of Corynebacterium casei LMG S-19264T (=DSM 44701T), isolated from a smear-ripened cheese.</title>
        <authorList>
            <consortium name="US DOE Joint Genome Institute (JGI-PGF)"/>
            <person name="Walter F."/>
            <person name="Albersmeier A."/>
            <person name="Kalinowski J."/>
            <person name="Ruckert C."/>
        </authorList>
    </citation>
    <scope>NUCLEOTIDE SEQUENCE</scope>
    <source>
        <strain evidence="2">JCM 10088</strain>
    </source>
</reference>
<keyword evidence="3" id="KW-1185">Reference proteome</keyword>
<accession>A0A830GTR9</accession>
<dbReference type="RefSeq" id="WP_188595630.1">
    <property type="nucleotide sequence ID" value="NZ_BMNL01000001.1"/>
</dbReference>
<evidence type="ECO:0000313" key="2">
    <source>
        <dbReference type="EMBL" id="GGP19251.1"/>
    </source>
</evidence>
<reference evidence="2" key="2">
    <citation type="submission" date="2020-09" db="EMBL/GenBank/DDBJ databases">
        <authorList>
            <person name="Sun Q."/>
            <person name="Ohkuma M."/>
        </authorList>
    </citation>
    <scope>NUCLEOTIDE SEQUENCE</scope>
    <source>
        <strain evidence="2">JCM 10088</strain>
    </source>
</reference>
<evidence type="ECO:0000259" key="1">
    <source>
        <dbReference type="Pfam" id="PF01507"/>
    </source>
</evidence>
<dbReference type="EMBL" id="BMNL01000001">
    <property type="protein sequence ID" value="GGP19251.1"/>
    <property type="molecule type" value="Genomic_DNA"/>
</dbReference>
<sequence>MLSISGELARRIIEEADARGLDPQQYLSILLSKASPQRRLDLLPLKYKAEIAVAVARAALETFKKAAVVWSAGKDSTVVLHAALKAREATGRDFDVVFIDHFMHFEETLKFIEDVERQWGLKVIFKGNERLRGYKYGDEVKVDELDPRDREELLKIGYTAPSFKYALNNVAANHLLKTVPMNEFIRDGGYEGVFVGIRWDENPARAGEVFFSRRQEPLHVRVHPILPFTERDVWNYTLENKLPINPLYYRGFRSIDDKYESKPTGDKPAWEQDLEGTPERVGRAQDKEGIMELLRRYGYM</sequence>
<evidence type="ECO:0000313" key="3">
    <source>
        <dbReference type="Proteomes" id="UP000610960"/>
    </source>
</evidence>
<dbReference type="SUPFAM" id="SSF52402">
    <property type="entry name" value="Adenine nucleotide alpha hydrolases-like"/>
    <property type="match status" value="1"/>
</dbReference>
<dbReference type="PANTHER" id="PTHR43196:SF1">
    <property type="entry name" value="SULFATE ADENYLYLTRANSFERASE SUBUNIT 2"/>
    <property type="match status" value="1"/>
</dbReference>
<dbReference type="OrthoDB" id="14887at2157"/>
<organism evidence="2 3">
    <name type="scientific">Thermocladium modestius</name>
    <dbReference type="NCBI Taxonomy" id="62609"/>
    <lineage>
        <taxon>Archaea</taxon>
        <taxon>Thermoproteota</taxon>
        <taxon>Thermoprotei</taxon>
        <taxon>Thermoproteales</taxon>
        <taxon>Thermoproteaceae</taxon>
        <taxon>Thermocladium</taxon>
    </lineage>
</organism>